<name>A0A562T714_CHIJA</name>
<dbReference type="AlphaFoldDB" id="A0A562T714"/>
<dbReference type="Proteomes" id="UP000316778">
    <property type="component" value="Unassembled WGS sequence"/>
</dbReference>
<accession>A0A562T714</accession>
<comment type="caution">
    <text evidence="1">The sequence shown here is derived from an EMBL/GenBank/DDBJ whole genome shotgun (WGS) entry which is preliminary data.</text>
</comment>
<keyword evidence="2" id="KW-1185">Reference proteome</keyword>
<dbReference type="OrthoDB" id="1420605at2"/>
<dbReference type="InterPro" id="IPR030987">
    <property type="entry name" value="AbiV"/>
</dbReference>
<gene>
    <name evidence="1" type="ORF">LX66_3377</name>
</gene>
<protein>
    <submittedName>
        <fullName evidence="1">AbiV family abortive infection protein</fullName>
    </submittedName>
</protein>
<sequence length="221" mass="25808">MATSRRHKAPKDDEYGYWLDCDYMSGACYSFENSKRHLLYADMAQTQKDYGIGVSHLVLGIEEMIKSLLLISSYVYPYLLKPNEKQDLFIKHDYKHLNIKEFLTSLSDPNIESCHQNPFDGGSDNKLQTVAHFLSKGLRLGSLQPIEVKQLIELMNKANTLKNCGFYVDYRHKWVLPDNISGKQFLKYHDLAKRLRSYIEPVFTIPITDERFQRFIDGNWI</sequence>
<proteinExistence type="predicted"/>
<reference evidence="1 2" key="1">
    <citation type="journal article" date="2013" name="Stand. Genomic Sci.">
        <title>Genomic Encyclopedia of Type Strains, Phase I: The one thousand microbial genomes (KMG-I) project.</title>
        <authorList>
            <person name="Kyrpides N.C."/>
            <person name="Woyke T."/>
            <person name="Eisen J.A."/>
            <person name="Garrity G."/>
            <person name="Lilburn T.G."/>
            <person name="Beck B.J."/>
            <person name="Whitman W.B."/>
            <person name="Hugenholtz P."/>
            <person name="Klenk H.P."/>
        </authorList>
    </citation>
    <scope>NUCLEOTIDE SEQUENCE [LARGE SCALE GENOMIC DNA]</scope>
    <source>
        <strain evidence="1 2">DSM 13484</strain>
    </source>
</reference>
<dbReference type="EMBL" id="VLLG01000003">
    <property type="protein sequence ID" value="TWI89282.1"/>
    <property type="molecule type" value="Genomic_DNA"/>
</dbReference>
<evidence type="ECO:0000313" key="2">
    <source>
        <dbReference type="Proteomes" id="UP000316778"/>
    </source>
</evidence>
<dbReference type="Pfam" id="PF18728">
    <property type="entry name" value="HEPN_AbiV"/>
    <property type="match status" value="1"/>
</dbReference>
<organism evidence="1 2">
    <name type="scientific">Chitinophaga japonensis</name>
    <name type="common">Flexibacter japonensis</name>
    <dbReference type="NCBI Taxonomy" id="104662"/>
    <lineage>
        <taxon>Bacteria</taxon>
        <taxon>Pseudomonadati</taxon>
        <taxon>Bacteroidota</taxon>
        <taxon>Chitinophagia</taxon>
        <taxon>Chitinophagales</taxon>
        <taxon>Chitinophagaceae</taxon>
        <taxon>Chitinophaga</taxon>
    </lineage>
</organism>
<dbReference type="RefSeq" id="WP_145715502.1">
    <property type="nucleotide sequence ID" value="NZ_BAAAFY010000001.1"/>
</dbReference>
<evidence type="ECO:0000313" key="1">
    <source>
        <dbReference type="EMBL" id="TWI89282.1"/>
    </source>
</evidence>